<accession>A0A6A4GKY1</accession>
<protein>
    <submittedName>
        <fullName evidence="1">Uncharacterized protein</fullName>
    </submittedName>
</protein>
<dbReference type="EMBL" id="ML769890">
    <property type="protein sequence ID" value="KAE9386321.1"/>
    <property type="molecule type" value="Genomic_DNA"/>
</dbReference>
<gene>
    <name evidence="1" type="ORF">BT96DRAFT_540451</name>
</gene>
<dbReference type="AlphaFoldDB" id="A0A6A4GKY1"/>
<proteinExistence type="predicted"/>
<reference evidence="1" key="1">
    <citation type="journal article" date="2019" name="Environ. Microbiol.">
        <title>Fungal ecological strategies reflected in gene transcription - a case study of two litter decomposers.</title>
        <authorList>
            <person name="Barbi F."/>
            <person name="Kohler A."/>
            <person name="Barry K."/>
            <person name="Baskaran P."/>
            <person name="Daum C."/>
            <person name="Fauchery L."/>
            <person name="Ihrmark K."/>
            <person name="Kuo A."/>
            <person name="LaButti K."/>
            <person name="Lipzen A."/>
            <person name="Morin E."/>
            <person name="Grigoriev I.V."/>
            <person name="Henrissat B."/>
            <person name="Lindahl B."/>
            <person name="Martin F."/>
        </authorList>
    </citation>
    <scope>NUCLEOTIDE SEQUENCE</scope>
    <source>
        <strain evidence="1">JB14</strain>
    </source>
</reference>
<evidence type="ECO:0000313" key="2">
    <source>
        <dbReference type="Proteomes" id="UP000799118"/>
    </source>
</evidence>
<evidence type="ECO:0000313" key="1">
    <source>
        <dbReference type="EMBL" id="KAE9386321.1"/>
    </source>
</evidence>
<name>A0A6A4GKY1_9AGAR</name>
<sequence length="73" mass="7979">MPSLLYGDLGSVGLHSWINCGAVYTIPKINAIFAVFTGTLTLNTTHTRTLNTNRTSILNIKSKLETLVTMVKI</sequence>
<dbReference type="Proteomes" id="UP000799118">
    <property type="component" value="Unassembled WGS sequence"/>
</dbReference>
<organism evidence="1 2">
    <name type="scientific">Gymnopus androsaceus JB14</name>
    <dbReference type="NCBI Taxonomy" id="1447944"/>
    <lineage>
        <taxon>Eukaryota</taxon>
        <taxon>Fungi</taxon>
        <taxon>Dikarya</taxon>
        <taxon>Basidiomycota</taxon>
        <taxon>Agaricomycotina</taxon>
        <taxon>Agaricomycetes</taxon>
        <taxon>Agaricomycetidae</taxon>
        <taxon>Agaricales</taxon>
        <taxon>Marasmiineae</taxon>
        <taxon>Omphalotaceae</taxon>
        <taxon>Gymnopus</taxon>
    </lineage>
</organism>
<keyword evidence="2" id="KW-1185">Reference proteome</keyword>